<name>A0A8T0V4C0_PANVG</name>
<dbReference type="AlphaFoldDB" id="A0A8T0V4C0"/>
<sequence>MQFETDEEAHAFYSNYALIVGFSTIKSGTYSSREKGATGEVTRRIYKCNRRGNLSHEDVGKKNQHESGVQISSDIKKRKVLHMNNDEAEPVPAARKRRCKVIDKTNCQAGMTITKKNGVWIVTRLNLEHNHNLLAPALAKLLRSHRFFTEQEKAMIRSFIDVNVPNRNILAFLSFLRGMKNTNLVKTDISNYRTRVMRECGENDISQVVKFLKQKQAEDPMFFFTFDTGEDSKVINIFWAYGTSRICYEYYGDVISFDTTYETNRYNLKFAPFFGINGHGDNLLLAGAILSDETIPTFRWLFSTFLSCMGGKAPKSIITDQDAAMRAAIALEFPDTIHRNCLFHIMSKAEILMGAVLTKNPEFARDLYDIIFNSLTEEEFERFWAYMLNEHKVHHLKYLRVMYENRKKILPVYFKNNFFLFICSTSRNEGMNARFKENVGPTSSLILFVKEYDRIIANMDEKGNLRDKNKAQEVALLHSTYTFEKQARDFYNTEIFYRFQQLVKVTGRYVADEVEKGKVYVIYKSGEHTKDEVRPRKYLVLVDMAQENYVCICVQFQKDGLLCVHVLRTLIQLNKHTLPEKYFIDRWRPVERKQVRNATTFILTELTGNNCTLRYNLLSKCFVDVASEGCLNLERTNYMVAELRRIKSELRKIPVTEENENIINDSRQEMNTNLTTDYEVPTLIVQQKDFPDSGKDTDLLKNPDVVPRKGRPKNMQKSRRLVPYGEIVRTKKQITCSTCGSHEHNRATCTKVPGEGGAVKKKASAKKTANPTQTTNNTGDYYIIHQFFILRSRKNNF</sequence>
<comment type="subcellular location">
    <subcellularLocation>
        <location evidence="2">Nucleus</location>
    </subcellularLocation>
</comment>
<reference evidence="5" key="1">
    <citation type="submission" date="2020-05" db="EMBL/GenBank/DDBJ databases">
        <title>WGS assembly of Panicum virgatum.</title>
        <authorList>
            <person name="Lovell J.T."/>
            <person name="Jenkins J."/>
            <person name="Shu S."/>
            <person name="Juenger T.E."/>
            <person name="Schmutz J."/>
        </authorList>
    </citation>
    <scope>NUCLEOTIDE SEQUENCE</scope>
    <source>
        <strain evidence="5">AP13</strain>
    </source>
</reference>
<dbReference type="InterPro" id="IPR004330">
    <property type="entry name" value="FAR1_DNA_bnd_dom"/>
</dbReference>
<keyword evidence="6" id="KW-1185">Reference proteome</keyword>
<organism evidence="5 6">
    <name type="scientific">Panicum virgatum</name>
    <name type="common">Blackwell switchgrass</name>
    <dbReference type="NCBI Taxonomy" id="38727"/>
    <lineage>
        <taxon>Eukaryota</taxon>
        <taxon>Viridiplantae</taxon>
        <taxon>Streptophyta</taxon>
        <taxon>Embryophyta</taxon>
        <taxon>Tracheophyta</taxon>
        <taxon>Spermatophyta</taxon>
        <taxon>Magnoliopsida</taxon>
        <taxon>Liliopsida</taxon>
        <taxon>Poales</taxon>
        <taxon>Poaceae</taxon>
        <taxon>PACMAD clade</taxon>
        <taxon>Panicoideae</taxon>
        <taxon>Panicodae</taxon>
        <taxon>Paniceae</taxon>
        <taxon>Panicinae</taxon>
        <taxon>Panicum</taxon>
        <taxon>Panicum sect. Hiantes</taxon>
    </lineage>
</organism>
<protein>
    <recommendedName>
        <fullName evidence="2">Protein FAR1-RELATED SEQUENCE</fullName>
    </recommendedName>
</protein>
<dbReference type="InterPro" id="IPR018289">
    <property type="entry name" value="MULE_transposase_dom"/>
</dbReference>
<feature type="compositionally biased region" description="Basic and acidic residues" evidence="3">
    <location>
        <begin position="691"/>
        <end position="701"/>
    </location>
</feature>
<evidence type="ECO:0000313" key="6">
    <source>
        <dbReference type="Proteomes" id="UP000823388"/>
    </source>
</evidence>
<evidence type="ECO:0000313" key="5">
    <source>
        <dbReference type="EMBL" id="KAG2631571.1"/>
    </source>
</evidence>
<evidence type="ECO:0000256" key="2">
    <source>
        <dbReference type="RuleBase" id="RU367018"/>
    </source>
</evidence>
<dbReference type="PANTHER" id="PTHR31669:SF180">
    <property type="entry name" value="PROTEIN FAR1-RELATED SEQUENCE"/>
    <property type="match status" value="1"/>
</dbReference>
<dbReference type="Proteomes" id="UP000823388">
    <property type="component" value="Chromosome 2N"/>
</dbReference>
<feature type="region of interest" description="Disordered" evidence="3">
    <location>
        <begin position="691"/>
        <end position="716"/>
    </location>
</feature>
<comment type="function">
    <text evidence="2">Putative transcription activator involved in regulating light control of development.</text>
</comment>
<comment type="caution">
    <text evidence="5">The sequence shown here is derived from an EMBL/GenBank/DDBJ whole genome shotgun (WGS) entry which is preliminary data.</text>
</comment>
<dbReference type="EMBL" id="CM029040">
    <property type="protein sequence ID" value="KAG2631571.1"/>
    <property type="molecule type" value="Genomic_DNA"/>
</dbReference>
<accession>A0A8T0V4C0</accession>
<feature type="region of interest" description="Disordered" evidence="3">
    <location>
        <begin position="53"/>
        <end position="74"/>
    </location>
</feature>
<keyword evidence="1 2" id="KW-0863">Zinc-finger</keyword>
<evidence type="ECO:0000256" key="3">
    <source>
        <dbReference type="SAM" id="MobiDB-lite"/>
    </source>
</evidence>
<dbReference type="PROSITE" id="PS50966">
    <property type="entry name" value="ZF_SWIM"/>
    <property type="match status" value="1"/>
</dbReference>
<feature type="compositionally biased region" description="Basic and acidic residues" evidence="3">
    <location>
        <begin position="54"/>
        <end position="65"/>
    </location>
</feature>
<dbReference type="InterPro" id="IPR031052">
    <property type="entry name" value="FHY3/FAR1"/>
</dbReference>
<evidence type="ECO:0000256" key="1">
    <source>
        <dbReference type="PROSITE-ProRule" id="PRU00325"/>
    </source>
</evidence>
<comment type="similarity">
    <text evidence="2">Belongs to the FHY3/FAR1 family.</text>
</comment>
<dbReference type="GO" id="GO:0005634">
    <property type="term" value="C:nucleus"/>
    <property type="evidence" value="ECO:0007669"/>
    <property type="project" value="UniProtKB-SubCell"/>
</dbReference>
<keyword evidence="2" id="KW-0539">Nucleus</keyword>
<dbReference type="GO" id="GO:0008270">
    <property type="term" value="F:zinc ion binding"/>
    <property type="evidence" value="ECO:0007669"/>
    <property type="project" value="UniProtKB-UniRule"/>
</dbReference>
<evidence type="ECO:0000259" key="4">
    <source>
        <dbReference type="PROSITE" id="PS50966"/>
    </source>
</evidence>
<keyword evidence="2" id="KW-0862">Zinc</keyword>
<feature type="region of interest" description="Disordered" evidence="3">
    <location>
        <begin position="755"/>
        <end position="776"/>
    </location>
</feature>
<dbReference type="Pfam" id="PF03101">
    <property type="entry name" value="FAR1"/>
    <property type="match status" value="1"/>
</dbReference>
<gene>
    <name evidence="5" type="ORF">PVAP13_2NG038576</name>
</gene>
<dbReference type="GO" id="GO:0006355">
    <property type="term" value="P:regulation of DNA-templated transcription"/>
    <property type="evidence" value="ECO:0007669"/>
    <property type="project" value="UniProtKB-UniRule"/>
</dbReference>
<keyword evidence="2" id="KW-0479">Metal-binding</keyword>
<dbReference type="PANTHER" id="PTHR31669">
    <property type="entry name" value="PROTEIN FAR1-RELATED SEQUENCE 10-RELATED"/>
    <property type="match status" value="1"/>
</dbReference>
<dbReference type="InterPro" id="IPR007527">
    <property type="entry name" value="Znf_SWIM"/>
</dbReference>
<proteinExistence type="inferred from homology"/>
<feature type="domain" description="SWIM-type" evidence="4">
    <location>
        <begin position="538"/>
        <end position="574"/>
    </location>
</feature>
<dbReference type="Pfam" id="PF10551">
    <property type="entry name" value="MULE"/>
    <property type="match status" value="1"/>
</dbReference>